<keyword evidence="3" id="KW-1185">Reference proteome</keyword>
<evidence type="ECO:0000259" key="1">
    <source>
        <dbReference type="Pfam" id="PF10593"/>
    </source>
</evidence>
<evidence type="ECO:0000313" key="3">
    <source>
        <dbReference type="Proteomes" id="UP000433406"/>
    </source>
</evidence>
<accession>A0A6I3IZ51</accession>
<protein>
    <recommendedName>
        <fullName evidence="1">Putative endonuclease Z1 domain-containing protein</fullName>
    </recommendedName>
</protein>
<dbReference type="SUPFAM" id="SSF52540">
    <property type="entry name" value="P-loop containing nucleoside triphosphate hydrolases"/>
    <property type="match status" value="1"/>
</dbReference>
<dbReference type="Proteomes" id="UP000433406">
    <property type="component" value="Unassembled WGS sequence"/>
</dbReference>
<feature type="domain" description="Putative endonuclease Z1" evidence="1">
    <location>
        <begin position="306"/>
        <end position="514"/>
    </location>
</feature>
<organism evidence="2 3">
    <name type="scientific">Nocardioides marmotae</name>
    <dbReference type="NCBI Taxonomy" id="2663857"/>
    <lineage>
        <taxon>Bacteria</taxon>
        <taxon>Bacillati</taxon>
        <taxon>Actinomycetota</taxon>
        <taxon>Actinomycetes</taxon>
        <taxon>Propionibacteriales</taxon>
        <taxon>Nocardioidaceae</taxon>
        <taxon>Nocardioides</taxon>
    </lineage>
</organism>
<dbReference type="InterPro" id="IPR018310">
    <property type="entry name" value="Put_endonuclease_Z1-dom"/>
</dbReference>
<sequence>MSQQHAEVVATKAGNAQVRWSPVIGPETTRLLDGAALEEEGQAIIRRESAQVLSRCADPAMPESRTGLVVGYVQSGKTLSFTTVMALARDNNIPLMVLLAGTKQNLHEQTAKRLADDLAVERDDGLSPWELFENPRDTAAADVADNIRSMQAEGTPEQFRKATVVTVMKNPSRLDAVRSLLDKLSQYGVDLAATPVLVVDDEADQAGLNAAVQNDEQTATYRAILALRNSVPRHTYLMYTATPQANLLVNLADVLSPDFVSVLTPGRGYTGGKYFFQRHRDRFVRRLKPTEVTEALNATTQPPTTLLRALASYLLARAQKTSGRMSMLVHPSHTKDLQGIYGGFVTEVTAAWQEVLTDQGPDRKELVDHVFSPAYQDLVDGGASMSPLEDLLETVPHWIQHTRVRVVNSQADVNAGVNWAAAASWILVGGNKLDRGFTVEGLTTTYMPRKIGAGQVDTVQQRARFFGYKRSYADLCRAWLNGDTALVFEHYVEHEEVLRAELVKADTDGISLKAWKRKMLLDPSFKPTRKAVIDIDYFHDRIRGDRWMSMDRVPYAGASVGGPLEELWDSLAGAAVIDDRDGRGGNHNLRVAAPMADVVKAVLDWVTPEDGGPTRPAPEDVALLNQIALLLQARLDDAPALTVDLYLMDGGEQRSRTSRSGAVDLPTGRSNNYKGDDHFFTEAVTSFQLHRVMVKDGGPEMLGVRVRVPQALAGGVLVQA</sequence>
<dbReference type="EMBL" id="WLCI01000003">
    <property type="protein sequence ID" value="MTB93981.1"/>
    <property type="molecule type" value="Genomic_DNA"/>
</dbReference>
<comment type="caution">
    <text evidence="2">The sequence shown here is derived from an EMBL/GenBank/DDBJ whole genome shotgun (WGS) entry which is preliminary data.</text>
</comment>
<dbReference type="AlphaFoldDB" id="A0A6I3IZ51"/>
<name>A0A6I3IZ51_9ACTN</name>
<proteinExistence type="predicted"/>
<dbReference type="InterPro" id="IPR027417">
    <property type="entry name" value="P-loop_NTPase"/>
</dbReference>
<evidence type="ECO:0000313" key="2">
    <source>
        <dbReference type="EMBL" id="MTB93981.1"/>
    </source>
</evidence>
<gene>
    <name evidence="2" type="ORF">GGQ22_02695</name>
</gene>
<reference evidence="2 3" key="1">
    <citation type="submission" date="2019-10" db="EMBL/GenBank/DDBJ databases">
        <title>Nocardioides novel species isolated from the excrement of Marmot.</title>
        <authorList>
            <person name="Zhang G."/>
        </authorList>
    </citation>
    <scope>NUCLEOTIDE SEQUENCE [LARGE SCALE GENOMIC DNA]</scope>
    <source>
        <strain evidence="3">zg-579</strain>
    </source>
</reference>
<dbReference type="Pfam" id="PF10593">
    <property type="entry name" value="Z1"/>
    <property type="match status" value="1"/>
</dbReference>